<proteinExistence type="predicted"/>
<name>A0A518KBP8_9BACT</name>
<evidence type="ECO:0000313" key="3">
    <source>
        <dbReference type="Proteomes" id="UP000316426"/>
    </source>
</evidence>
<dbReference type="AlphaFoldDB" id="A0A518KBP8"/>
<keyword evidence="3" id="KW-1185">Reference proteome</keyword>
<dbReference type="KEGG" id="bmei:Spa11_34240"/>
<evidence type="ECO:0000256" key="1">
    <source>
        <dbReference type="SAM" id="SignalP"/>
    </source>
</evidence>
<protein>
    <recommendedName>
        <fullName evidence="4">PEP-CTERM protein-sorting domain-containing protein</fullName>
    </recommendedName>
</protein>
<feature type="signal peptide" evidence="1">
    <location>
        <begin position="1"/>
        <end position="24"/>
    </location>
</feature>
<dbReference type="Proteomes" id="UP000316426">
    <property type="component" value="Chromosome"/>
</dbReference>
<sequence length="352" mass="36248" precursor="true">MRTRVSTALAAWAVIATALSPTFADEDLSIVVNPRTGAASLRNDSNAPIDVDGYLLRAGSTVFDPSAWNSLDEQGVSGWFDGPAAANRLGDTNLLGSTSIQPGASLSIGSPYIPIEPASIGEAEPEFDFTYSVPGLGSFTGDVEFSVRNTVVLVVDPATGEATLENQSEFGVDLDAYLIRSSAGVLSPTGWEPLQDSNPAWRKAAGAANRLAEGNLLSSTFLSPNGGSLSIGSPIDLTLLEDETDLALEYHVPGLGTLVGGVLFAPSTIASLPGDYNNDGRVDAADYTVWRDGGSPDSTQAGYDTWASNYGAVASPAAAAPVAASIPEPSGLWVAALAAVIASSLRRRTLGA</sequence>
<organism evidence="2 3">
    <name type="scientific">Botrimarina mediterranea</name>
    <dbReference type="NCBI Taxonomy" id="2528022"/>
    <lineage>
        <taxon>Bacteria</taxon>
        <taxon>Pseudomonadati</taxon>
        <taxon>Planctomycetota</taxon>
        <taxon>Planctomycetia</taxon>
        <taxon>Pirellulales</taxon>
        <taxon>Lacipirellulaceae</taxon>
        <taxon>Botrimarina</taxon>
    </lineage>
</organism>
<accession>A0A518KBP8</accession>
<evidence type="ECO:0008006" key="4">
    <source>
        <dbReference type="Google" id="ProtNLM"/>
    </source>
</evidence>
<dbReference type="RefSeq" id="WP_145114301.1">
    <property type="nucleotide sequence ID" value="NZ_CP036349.1"/>
</dbReference>
<dbReference type="EMBL" id="CP036349">
    <property type="protein sequence ID" value="QDV75210.1"/>
    <property type="molecule type" value="Genomic_DNA"/>
</dbReference>
<evidence type="ECO:0000313" key="2">
    <source>
        <dbReference type="EMBL" id="QDV75210.1"/>
    </source>
</evidence>
<keyword evidence="1" id="KW-0732">Signal</keyword>
<reference evidence="2 3" key="1">
    <citation type="submission" date="2019-02" db="EMBL/GenBank/DDBJ databases">
        <title>Deep-cultivation of Planctomycetes and their phenomic and genomic characterization uncovers novel biology.</title>
        <authorList>
            <person name="Wiegand S."/>
            <person name="Jogler M."/>
            <person name="Boedeker C."/>
            <person name="Pinto D."/>
            <person name="Vollmers J."/>
            <person name="Rivas-Marin E."/>
            <person name="Kohn T."/>
            <person name="Peeters S.H."/>
            <person name="Heuer A."/>
            <person name="Rast P."/>
            <person name="Oberbeckmann S."/>
            <person name="Bunk B."/>
            <person name="Jeske O."/>
            <person name="Meyerdierks A."/>
            <person name="Storesund J.E."/>
            <person name="Kallscheuer N."/>
            <person name="Luecker S."/>
            <person name="Lage O.M."/>
            <person name="Pohl T."/>
            <person name="Merkel B.J."/>
            <person name="Hornburger P."/>
            <person name="Mueller R.-W."/>
            <person name="Bruemmer F."/>
            <person name="Labrenz M."/>
            <person name="Spormann A.M."/>
            <person name="Op den Camp H."/>
            <person name="Overmann J."/>
            <person name="Amann R."/>
            <person name="Jetten M.S.M."/>
            <person name="Mascher T."/>
            <person name="Medema M.H."/>
            <person name="Devos D.P."/>
            <person name="Kaster A.-K."/>
            <person name="Ovreas L."/>
            <person name="Rohde M."/>
            <person name="Galperin M.Y."/>
            <person name="Jogler C."/>
        </authorList>
    </citation>
    <scope>NUCLEOTIDE SEQUENCE [LARGE SCALE GENOMIC DNA]</scope>
    <source>
        <strain evidence="2 3">Spa11</strain>
    </source>
</reference>
<feature type="chain" id="PRO_5022193805" description="PEP-CTERM protein-sorting domain-containing protein" evidence="1">
    <location>
        <begin position="25"/>
        <end position="352"/>
    </location>
</feature>
<gene>
    <name evidence="2" type="ORF">Spa11_34240</name>
</gene>